<feature type="region of interest" description="Disordered" evidence="1">
    <location>
        <begin position="1"/>
        <end position="32"/>
    </location>
</feature>
<evidence type="ECO:0000313" key="3">
    <source>
        <dbReference type="Proteomes" id="UP000633365"/>
    </source>
</evidence>
<dbReference type="RefSeq" id="WP_201427444.1">
    <property type="nucleotide sequence ID" value="NZ_JAEQMG010000066.1"/>
</dbReference>
<evidence type="ECO:0000256" key="1">
    <source>
        <dbReference type="SAM" id="MobiDB-lite"/>
    </source>
</evidence>
<dbReference type="EMBL" id="JAEQMG010000066">
    <property type="protein sequence ID" value="MBK6088549.1"/>
    <property type="molecule type" value="Genomic_DNA"/>
</dbReference>
<dbReference type="Proteomes" id="UP000633365">
    <property type="component" value="Unassembled WGS sequence"/>
</dbReference>
<accession>A0A934WRH8</accession>
<evidence type="ECO:0000313" key="2">
    <source>
        <dbReference type="EMBL" id="MBK6088549.1"/>
    </source>
</evidence>
<dbReference type="AlphaFoldDB" id="A0A934WRH8"/>
<keyword evidence="3" id="KW-1185">Reference proteome</keyword>
<reference evidence="2" key="1">
    <citation type="submission" date="2021-01" db="EMBL/GenBank/DDBJ databases">
        <title>Genome public.</title>
        <authorList>
            <person name="Liu C."/>
            <person name="Sun Q."/>
        </authorList>
    </citation>
    <scope>NUCLEOTIDE SEQUENCE</scope>
    <source>
        <strain evidence="2">M6</strain>
    </source>
</reference>
<organism evidence="2 3">
    <name type="scientific">Ruminococcus difficilis</name>
    <dbReference type="NCBI Taxonomy" id="2763069"/>
    <lineage>
        <taxon>Bacteria</taxon>
        <taxon>Bacillati</taxon>
        <taxon>Bacillota</taxon>
        <taxon>Clostridia</taxon>
        <taxon>Eubacteriales</taxon>
        <taxon>Oscillospiraceae</taxon>
        <taxon>Ruminococcus</taxon>
    </lineage>
</organism>
<gene>
    <name evidence="2" type="ORF">JKK62_07775</name>
</gene>
<comment type="caution">
    <text evidence="2">The sequence shown here is derived from an EMBL/GenBank/DDBJ whole genome shotgun (WGS) entry which is preliminary data.</text>
</comment>
<name>A0A934WRH8_9FIRM</name>
<proteinExistence type="predicted"/>
<sequence length="52" mass="6115">MAAQERQTGVFGAVRNEQSPVTEQRFLRETSADDPQTIYNLFFREYDEEKQS</sequence>
<protein>
    <submittedName>
        <fullName evidence="2">Uncharacterized protein</fullName>
    </submittedName>
</protein>